<dbReference type="EMBL" id="JBJUIK010000015">
    <property type="protein sequence ID" value="KAL3500994.1"/>
    <property type="molecule type" value="Genomic_DNA"/>
</dbReference>
<evidence type="ECO:0000256" key="1">
    <source>
        <dbReference type="SAM" id="MobiDB-lite"/>
    </source>
</evidence>
<organism evidence="2 3">
    <name type="scientific">Cinchona calisaya</name>
    <dbReference type="NCBI Taxonomy" id="153742"/>
    <lineage>
        <taxon>Eukaryota</taxon>
        <taxon>Viridiplantae</taxon>
        <taxon>Streptophyta</taxon>
        <taxon>Embryophyta</taxon>
        <taxon>Tracheophyta</taxon>
        <taxon>Spermatophyta</taxon>
        <taxon>Magnoliopsida</taxon>
        <taxon>eudicotyledons</taxon>
        <taxon>Gunneridae</taxon>
        <taxon>Pentapetalae</taxon>
        <taxon>asterids</taxon>
        <taxon>lamiids</taxon>
        <taxon>Gentianales</taxon>
        <taxon>Rubiaceae</taxon>
        <taxon>Cinchonoideae</taxon>
        <taxon>Cinchoneae</taxon>
        <taxon>Cinchona</taxon>
    </lineage>
</organism>
<proteinExistence type="predicted"/>
<keyword evidence="3" id="KW-1185">Reference proteome</keyword>
<dbReference type="PANTHER" id="PTHR34959">
    <property type="entry name" value="PROTEIN LAZY 1"/>
    <property type="match status" value="1"/>
</dbReference>
<sequence length="391" mass="43264">MKLLGWMHRKFWQNSNEPFKDFSIGQPSLDDLQYPKPNYFTKPLIRGQRDNQLRKSFASLDTPRGDEDDLEEDTSAALSELFHGFLAIGTLGTEPVINDPSTPTFSISVENIMEKETEVTENELKLINDELEKVLGADESCNLSSGRNSHASTGRNSHVSTGRSSHCSTVTIGGKPIESAENNGNGTIVCPLQGYLLGTAIGLPETTPTAKKEHRISLGELFQKTKLTEENSGAKPDREERKPDKETDKSTVFLVKKMLKKKILHASSRNSMTASGGTTDSASAETKLHKILHIFHRKIHPESSTAAQKSNKPTQVGVRSDVTYRRPYIIGGSEPSDEDIIITPYQALSKEQLRRFKSQSNPPQLSVNGGNPFGTGEHWIKTDSDYLVLEL</sequence>
<feature type="region of interest" description="Disordered" evidence="1">
    <location>
        <begin position="142"/>
        <end position="168"/>
    </location>
</feature>
<protein>
    <recommendedName>
        <fullName evidence="4">LAZY1</fullName>
    </recommendedName>
</protein>
<evidence type="ECO:0000313" key="2">
    <source>
        <dbReference type="EMBL" id="KAL3500994.1"/>
    </source>
</evidence>
<reference evidence="2 3" key="1">
    <citation type="submission" date="2024-11" db="EMBL/GenBank/DDBJ databases">
        <title>A near-complete genome assembly of Cinchona calisaya.</title>
        <authorList>
            <person name="Lian D.C."/>
            <person name="Zhao X.W."/>
            <person name="Wei L."/>
        </authorList>
    </citation>
    <scope>NUCLEOTIDE SEQUENCE [LARGE SCALE GENOMIC DNA]</scope>
    <source>
        <tissue evidence="2">Nenye</tissue>
    </source>
</reference>
<comment type="caution">
    <text evidence="2">The sequence shown here is derived from an EMBL/GenBank/DDBJ whole genome shotgun (WGS) entry which is preliminary data.</text>
</comment>
<evidence type="ECO:0000313" key="3">
    <source>
        <dbReference type="Proteomes" id="UP001630127"/>
    </source>
</evidence>
<name>A0ABD2Y3Q9_9GENT</name>
<gene>
    <name evidence="2" type="ORF">ACH5RR_035443</name>
</gene>
<accession>A0ABD2Y3Q9</accession>
<dbReference type="Proteomes" id="UP001630127">
    <property type="component" value="Unassembled WGS sequence"/>
</dbReference>
<dbReference type="AlphaFoldDB" id="A0ABD2Y3Q9"/>
<feature type="compositionally biased region" description="Basic and acidic residues" evidence="1">
    <location>
        <begin position="235"/>
        <end position="249"/>
    </location>
</feature>
<dbReference type="PANTHER" id="PTHR34959:SF3">
    <property type="entry name" value="PROTEIN LAZY 1"/>
    <property type="match status" value="1"/>
</dbReference>
<evidence type="ECO:0008006" key="4">
    <source>
        <dbReference type="Google" id="ProtNLM"/>
    </source>
</evidence>
<dbReference type="InterPro" id="IPR038928">
    <property type="entry name" value="LAZY1"/>
</dbReference>
<feature type="region of interest" description="Disordered" evidence="1">
    <location>
        <begin position="207"/>
        <end position="250"/>
    </location>
</feature>